<name>A0A0G4PMD8_PENC3</name>
<keyword evidence="3" id="KW-1185">Reference proteome</keyword>
<evidence type="ECO:0000256" key="1">
    <source>
        <dbReference type="SAM" id="MobiDB-lite"/>
    </source>
</evidence>
<organism evidence="2 3">
    <name type="scientific">Penicillium camemberti (strain FM 013)</name>
    <dbReference type="NCBI Taxonomy" id="1429867"/>
    <lineage>
        <taxon>Eukaryota</taxon>
        <taxon>Fungi</taxon>
        <taxon>Dikarya</taxon>
        <taxon>Ascomycota</taxon>
        <taxon>Pezizomycotina</taxon>
        <taxon>Eurotiomycetes</taxon>
        <taxon>Eurotiomycetidae</taxon>
        <taxon>Eurotiales</taxon>
        <taxon>Aspergillaceae</taxon>
        <taxon>Penicillium</taxon>
    </lineage>
</organism>
<reference evidence="2 3" key="1">
    <citation type="journal article" date="2014" name="Nat. Commun.">
        <title>Multiple recent horizontal transfers of a large genomic region in cheese making fungi.</title>
        <authorList>
            <person name="Cheeseman K."/>
            <person name="Ropars J."/>
            <person name="Renault P."/>
            <person name="Dupont J."/>
            <person name="Gouzy J."/>
            <person name="Branca A."/>
            <person name="Abraham A.L."/>
            <person name="Ceppi M."/>
            <person name="Conseiller E."/>
            <person name="Debuchy R."/>
            <person name="Malagnac F."/>
            <person name="Goarin A."/>
            <person name="Silar P."/>
            <person name="Lacoste S."/>
            <person name="Sallet E."/>
            <person name="Bensimon A."/>
            <person name="Giraud T."/>
            <person name="Brygoo Y."/>
        </authorList>
    </citation>
    <scope>NUCLEOTIDE SEQUENCE [LARGE SCALE GENOMIC DNA]</scope>
    <source>
        <strain evidence="3">FM 013</strain>
    </source>
</reference>
<proteinExistence type="predicted"/>
<dbReference type="AlphaFoldDB" id="A0A0G4PMD8"/>
<gene>
    <name evidence="2" type="ORF">PCAMFM013_S022g000199</name>
</gene>
<dbReference type="EMBL" id="HG793155">
    <property type="protein sequence ID" value="CRL27519.1"/>
    <property type="molecule type" value="Genomic_DNA"/>
</dbReference>
<dbReference type="STRING" id="1429867.A0A0G4PMD8"/>
<evidence type="ECO:0000313" key="2">
    <source>
        <dbReference type="EMBL" id="CRL27519.1"/>
    </source>
</evidence>
<accession>A0A0G4PMD8</accession>
<feature type="region of interest" description="Disordered" evidence="1">
    <location>
        <begin position="300"/>
        <end position="320"/>
    </location>
</feature>
<dbReference type="Proteomes" id="UP000053732">
    <property type="component" value="Unassembled WGS sequence"/>
</dbReference>
<protein>
    <submittedName>
        <fullName evidence="2">Str. FM013</fullName>
    </submittedName>
</protein>
<evidence type="ECO:0000313" key="3">
    <source>
        <dbReference type="Proteomes" id="UP000053732"/>
    </source>
</evidence>
<sequence length="448" mass="50098">MPPDFSTGRYRERQRAATYLQTRSNIITALERIYARIEISSSAQIDPASYESLGIECRFLELDDDGKHLYPPNSDPSPPTFFEPRGATWVAPVRIPDAECEKELKAITDGWENAKDHRLVQTLHSQAWYVYLRLERMFFQFRREFYAEGDDRVPPNLRQISKWVKSGTIVPSVFAEKFYSAIWGSMRWAPAAAFVPKNPLDQSAKPPHTLIILLIQDEPGEDLFQAEVMAMCITIFGRMKARVLEAHSIQQGVAIKKTQVLDFSSNQVANKNMDILLEFMAGDLIGDPTGPTVPTGIPKKSCLPGDSTRPPNAERNNPIPSISRLEEKLDSLVHLLGGGPVVVNKASHPGDHLTPASTSSTNKIRFFPIYTDIVDSGRFIPEEPMVKDLESTITFTEHLSGKADGGMYDDSLDKPDEPAQDSVAIFGHLSSHILMYSLVDRIVFLPVI</sequence>